<keyword evidence="2" id="KW-0812">Transmembrane</keyword>
<comment type="subcellular location">
    <subcellularLocation>
        <location evidence="1">Cell inner membrane</location>
        <topology evidence="1">Multi-pass membrane protein</topology>
    </subcellularLocation>
</comment>
<dbReference type="OrthoDB" id="9816293at2"/>
<keyword evidence="1" id="KW-0997">Cell inner membrane</keyword>
<feature type="transmembrane region" description="Helical" evidence="2">
    <location>
        <begin position="6"/>
        <end position="27"/>
    </location>
</feature>
<dbReference type="GO" id="GO:0005886">
    <property type="term" value="C:plasma membrane"/>
    <property type="evidence" value="ECO:0007669"/>
    <property type="project" value="UniProtKB-SubCell"/>
</dbReference>
<proteinExistence type="predicted"/>
<dbReference type="Pfam" id="PF04304">
    <property type="entry name" value="DUF454"/>
    <property type="match status" value="1"/>
</dbReference>
<dbReference type="EMBL" id="RJUL01000002">
    <property type="protein sequence ID" value="ROQ30143.1"/>
    <property type="molecule type" value="Genomic_DNA"/>
</dbReference>
<dbReference type="PANTHER" id="PTHR35813">
    <property type="entry name" value="INNER MEMBRANE PROTEIN YBAN"/>
    <property type="match status" value="1"/>
</dbReference>
<comment type="caution">
    <text evidence="3">The sequence shown here is derived from an EMBL/GenBank/DDBJ whole genome shotgun (WGS) entry which is preliminary data.</text>
</comment>
<gene>
    <name evidence="3" type="ORF">EDC28_102536</name>
</gene>
<name>A0A3N1PNQ5_9GAMM</name>
<sequence>MAVRFLYLLFGWVAIALGVIGIALPVLPTTPFILLAAWCFAKGSPRCHQWLRTNRYFGQMVQDWERQKGLRRRYRRRAVAMMLVTFSISLIVVPKIWLKIMLVGILVSVLIYLYRLPVIED</sequence>
<keyword evidence="4" id="KW-1185">Reference proteome</keyword>
<keyword evidence="2" id="KW-1133">Transmembrane helix</keyword>
<dbReference type="InterPro" id="IPR007401">
    <property type="entry name" value="DUF454"/>
</dbReference>
<dbReference type="PIRSF" id="PIRSF016789">
    <property type="entry name" value="DUF454"/>
    <property type="match status" value="1"/>
</dbReference>
<dbReference type="RefSeq" id="WP_050657498.1">
    <property type="nucleotide sequence ID" value="NZ_JBLXEP010000004.1"/>
</dbReference>
<dbReference type="STRING" id="584787.GCA_001247655_00446"/>
<evidence type="ECO:0000256" key="1">
    <source>
        <dbReference type="PIRNR" id="PIRNR016789"/>
    </source>
</evidence>
<accession>A0A3N1PNQ5</accession>
<dbReference type="Proteomes" id="UP000268033">
    <property type="component" value="Unassembled WGS sequence"/>
</dbReference>
<evidence type="ECO:0000313" key="3">
    <source>
        <dbReference type="EMBL" id="ROQ30143.1"/>
    </source>
</evidence>
<evidence type="ECO:0000313" key="4">
    <source>
        <dbReference type="Proteomes" id="UP000268033"/>
    </source>
</evidence>
<organism evidence="3 4">
    <name type="scientific">Gallaecimonas pentaromativorans</name>
    <dbReference type="NCBI Taxonomy" id="584787"/>
    <lineage>
        <taxon>Bacteria</taxon>
        <taxon>Pseudomonadati</taxon>
        <taxon>Pseudomonadota</taxon>
        <taxon>Gammaproteobacteria</taxon>
        <taxon>Enterobacterales</taxon>
        <taxon>Gallaecimonadaceae</taxon>
        <taxon>Gallaecimonas</taxon>
    </lineage>
</organism>
<protein>
    <recommendedName>
        <fullName evidence="1">Inner membrane protein</fullName>
    </recommendedName>
</protein>
<keyword evidence="1" id="KW-1003">Cell membrane</keyword>
<evidence type="ECO:0000256" key="2">
    <source>
        <dbReference type="SAM" id="Phobius"/>
    </source>
</evidence>
<keyword evidence="1 2" id="KW-0472">Membrane</keyword>
<reference evidence="3 4" key="1">
    <citation type="submission" date="2018-11" db="EMBL/GenBank/DDBJ databases">
        <title>Genomic Encyclopedia of Type Strains, Phase IV (KMG-IV): sequencing the most valuable type-strain genomes for metagenomic binning, comparative biology and taxonomic classification.</title>
        <authorList>
            <person name="Goeker M."/>
        </authorList>
    </citation>
    <scope>NUCLEOTIDE SEQUENCE [LARGE SCALE GENOMIC DNA]</scope>
    <source>
        <strain evidence="3 4">DSM 21945</strain>
    </source>
</reference>
<feature type="transmembrane region" description="Helical" evidence="2">
    <location>
        <begin position="100"/>
        <end position="118"/>
    </location>
</feature>
<dbReference type="PANTHER" id="PTHR35813:SF1">
    <property type="entry name" value="INNER MEMBRANE PROTEIN YBAN"/>
    <property type="match status" value="1"/>
</dbReference>
<dbReference type="AlphaFoldDB" id="A0A3N1PNQ5"/>